<gene>
    <name evidence="1" type="ORF">SDC9_137615</name>
</gene>
<evidence type="ECO:0000313" key="1">
    <source>
        <dbReference type="EMBL" id="MPM90494.1"/>
    </source>
</evidence>
<accession>A0A645DM16</accession>
<dbReference type="EMBL" id="VSSQ01037728">
    <property type="protein sequence ID" value="MPM90494.1"/>
    <property type="molecule type" value="Genomic_DNA"/>
</dbReference>
<reference evidence="1" key="1">
    <citation type="submission" date="2019-08" db="EMBL/GenBank/DDBJ databases">
        <authorList>
            <person name="Kucharzyk K."/>
            <person name="Murdoch R.W."/>
            <person name="Higgins S."/>
            <person name="Loffler F."/>
        </authorList>
    </citation>
    <scope>NUCLEOTIDE SEQUENCE</scope>
</reference>
<comment type="caution">
    <text evidence="1">The sequence shown here is derived from an EMBL/GenBank/DDBJ whole genome shotgun (WGS) entry which is preliminary data.</text>
</comment>
<dbReference type="AlphaFoldDB" id="A0A645DM16"/>
<sequence>MMMSTPIAAMAAPIRSNLPGVTLSTSQPQPRDIKDASVGGINPAEIGWLERGNFAYHSVCNHAKRLHQDLPDWLFCQRAYSFLLLVNNKG</sequence>
<organism evidence="1">
    <name type="scientific">bioreactor metagenome</name>
    <dbReference type="NCBI Taxonomy" id="1076179"/>
    <lineage>
        <taxon>unclassified sequences</taxon>
        <taxon>metagenomes</taxon>
        <taxon>ecological metagenomes</taxon>
    </lineage>
</organism>
<name>A0A645DM16_9ZZZZ</name>
<protein>
    <submittedName>
        <fullName evidence="1">Uncharacterized protein</fullName>
    </submittedName>
</protein>
<proteinExistence type="predicted"/>